<keyword evidence="1" id="KW-0812">Transmembrane</keyword>
<feature type="transmembrane region" description="Helical" evidence="1">
    <location>
        <begin position="44"/>
        <end position="69"/>
    </location>
</feature>
<feature type="transmembrane region" description="Helical" evidence="1">
    <location>
        <begin position="253"/>
        <end position="274"/>
    </location>
</feature>
<feature type="transmembrane region" description="Helical" evidence="1">
    <location>
        <begin position="6"/>
        <end position="32"/>
    </location>
</feature>
<gene>
    <name evidence="2" type="ORF">Ani05nite_08640</name>
</gene>
<feature type="transmembrane region" description="Helical" evidence="1">
    <location>
        <begin position="161"/>
        <end position="184"/>
    </location>
</feature>
<comment type="caution">
    <text evidence="2">The sequence shown here is derived from an EMBL/GenBank/DDBJ whole genome shotgun (WGS) entry which is preliminary data.</text>
</comment>
<feature type="transmembrane region" description="Helical" evidence="1">
    <location>
        <begin position="81"/>
        <end position="101"/>
    </location>
</feature>
<feature type="transmembrane region" description="Helical" evidence="1">
    <location>
        <begin position="122"/>
        <end position="149"/>
    </location>
</feature>
<dbReference type="RefSeq" id="WP_203765285.1">
    <property type="nucleotide sequence ID" value="NZ_BAAAYJ010000109.1"/>
</dbReference>
<evidence type="ECO:0008006" key="4">
    <source>
        <dbReference type="Google" id="ProtNLM"/>
    </source>
</evidence>
<evidence type="ECO:0000313" key="3">
    <source>
        <dbReference type="Proteomes" id="UP000647172"/>
    </source>
</evidence>
<organism evidence="2 3">
    <name type="scientific">Actinoplanes nipponensis</name>
    <dbReference type="NCBI Taxonomy" id="135950"/>
    <lineage>
        <taxon>Bacteria</taxon>
        <taxon>Bacillati</taxon>
        <taxon>Actinomycetota</taxon>
        <taxon>Actinomycetes</taxon>
        <taxon>Micromonosporales</taxon>
        <taxon>Micromonosporaceae</taxon>
        <taxon>Actinoplanes</taxon>
    </lineage>
</organism>
<name>A0A919MRU9_9ACTN</name>
<reference evidence="2" key="1">
    <citation type="submission" date="2021-01" db="EMBL/GenBank/DDBJ databases">
        <title>Whole genome shotgun sequence of Actinoplanes nipponensis NBRC 14063.</title>
        <authorList>
            <person name="Komaki H."/>
            <person name="Tamura T."/>
        </authorList>
    </citation>
    <scope>NUCLEOTIDE SEQUENCE</scope>
    <source>
        <strain evidence="2">NBRC 14063</strain>
    </source>
</reference>
<dbReference type="AlphaFoldDB" id="A0A919MRU9"/>
<keyword evidence="1" id="KW-0472">Membrane</keyword>
<dbReference type="PANTHER" id="PTHR31272:SF4">
    <property type="entry name" value="CYTOCHROME C-TYPE BIOGENESIS PROTEIN HI_1454-RELATED"/>
    <property type="match status" value="1"/>
</dbReference>
<accession>A0A919MRU9</accession>
<dbReference type="InterPro" id="IPR051790">
    <property type="entry name" value="Cytochrome_c-biogenesis_DsbD"/>
</dbReference>
<dbReference type="PANTHER" id="PTHR31272">
    <property type="entry name" value="CYTOCHROME C-TYPE BIOGENESIS PROTEIN HI_1454-RELATED"/>
    <property type="match status" value="1"/>
</dbReference>
<protein>
    <recommendedName>
        <fullName evidence="4">Cytochrome c biogenesis protein CcdA</fullName>
    </recommendedName>
</protein>
<sequence length="287" mass="29262">MTEVPFALAVAAGTLAALNPCGFALLPVYLTILVTEDQQSRASAVARAAISTAAIVSGFVAVFALFGLALAPVAGVVQARLPWFTIVLGLALVGLGGWLLGGRSLPGISRLARRGPAATRTIPAMAAFGASYALTSLSCTIGPFLAIVVSSFRAGSPLAGLLLFLGYAAGMGMVVGIAALALALARTSLIGRMRRLAPLVSRAGGLVIALAGAYVAYYGWFELRVLRGDPADDPVIGAALTVQGWFSGAVAELGVPVVVMAFAAVLGVAGAAVWRSRSRRRVRQQTG</sequence>
<keyword evidence="3" id="KW-1185">Reference proteome</keyword>
<evidence type="ECO:0000256" key="1">
    <source>
        <dbReference type="SAM" id="Phobius"/>
    </source>
</evidence>
<dbReference type="Proteomes" id="UP000647172">
    <property type="component" value="Unassembled WGS sequence"/>
</dbReference>
<feature type="transmembrane region" description="Helical" evidence="1">
    <location>
        <begin position="196"/>
        <end position="220"/>
    </location>
</feature>
<evidence type="ECO:0000313" key="2">
    <source>
        <dbReference type="EMBL" id="GIE47330.1"/>
    </source>
</evidence>
<proteinExistence type="predicted"/>
<dbReference type="EMBL" id="BOMQ01000011">
    <property type="protein sequence ID" value="GIE47330.1"/>
    <property type="molecule type" value="Genomic_DNA"/>
</dbReference>
<keyword evidence="1" id="KW-1133">Transmembrane helix</keyword>